<evidence type="ECO:0000313" key="3">
    <source>
        <dbReference type="EMBL" id="SFK83360.1"/>
    </source>
</evidence>
<name>A0A1I4CRW0_9PROT</name>
<evidence type="ECO:0000256" key="2">
    <source>
        <dbReference type="SAM" id="SignalP"/>
    </source>
</evidence>
<feature type="chain" id="PRO_5011476068" evidence="2">
    <location>
        <begin position="23"/>
        <end position="140"/>
    </location>
</feature>
<evidence type="ECO:0000313" key="4">
    <source>
        <dbReference type="Proteomes" id="UP000199533"/>
    </source>
</evidence>
<dbReference type="AlphaFoldDB" id="A0A1I4CRW0"/>
<feature type="signal peptide" evidence="2">
    <location>
        <begin position="1"/>
        <end position="22"/>
    </location>
</feature>
<sequence>MKFYTSTQFFLALLSIPFLSQAAEINTSFEFNNTSGSFTLTGESASAVFSGGEAKSVGNFSLYHTGLSAWMVSPGATGNIDFNPPAEQITVFFRTENGNNNSILELLDSDGQILISFPGSSSSGQKLSPIRRHWESLSRG</sequence>
<feature type="region of interest" description="Disordered" evidence="1">
    <location>
        <begin position="120"/>
        <end position="140"/>
    </location>
</feature>
<protein>
    <submittedName>
        <fullName evidence="3">Uncharacterized protein</fullName>
    </submittedName>
</protein>
<evidence type="ECO:0000256" key="1">
    <source>
        <dbReference type="SAM" id="MobiDB-lite"/>
    </source>
</evidence>
<keyword evidence="2" id="KW-0732">Signal</keyword>
<accession>A0A1I4CRW0</accession>
<dbReference type="RefSeq" id="WP_090700190.1">
    <property type="nucleotide sequence ID" value="NZ_FOSP01000017.1"/>
</dbReference>
<dbReference type="Proteomes" id="UP000199533">
    <property type="component" value="Unassembled WGS sequence"/>
</dbReference>
<dbReference type="EMBL" id="FOSP01000017">
    <property type="protein sequence ID" value="SFK83360.1"/>
    <property type="molecule type" value="Genomic_DNA"/>
</dbReference>
<reference evidence="4" key="1">
    <citation type="submission" date="2016-10" db="EMBL/GenBank/DDBJ databases">
        <authorList>
            <person name="Varghese N."/>
            <person name="Submissions S."/>
        </authorList>
    </citation>
    <scope>NUCLEOTIDE SEQUENCE [LARGE SCALE GENOMIC DNA]</scope>
    <source>
        <strain evidence="4">Nm69</strain>
    </source>
</reference>
<proteinExistence type="predicted"/>
<gene>
    <name evidence="3" type="ORF">SAMN05216302_10174</name>
</gene>
<organism evidence="3 4">
    <name type="scientific">Nitrosomonas aestuarii</name>
    <dbReference type="NCBI Taxonomy" id="52441"/>
    <lineage>
        <taxon>Bacteria</taxon>
        <taxon>Pseudomonadati</taxon>
        <taxon>Pseudomonadota</taxon>
        <taxon>Betaproteobacteria</taxon>
        <taxon>Nitrosomonadales</taxon>
        <taxon>Nitrosomonadaceae</taxon>
        <taxon>Nitrosomonas</taxon>
    </lineage>
</organism>
<keyword evidence="4" id="KW-1185">Reference proteome</keyword>